<dbReference type="InterPro" id="IPR014762">
    <property type="entry name" value="DNA_mismatch_repair_CS"/>
</dbReference>
<dbReference type="Proteomes" id="UP001208570">
    <property type="component" value="Unassembled WGS sequence"/>
</dbReference>
<dbReference type="PANTHER" id="PTHR10073">
    <property type="entry name" value="DNA MISMATCH REPAIR PROTEIN MLH, PMS, MUTL"/>
    <property type="match status" value="1"/>
</dbReference>
<accession>A0AAD9N293</accession>
<dbReference type="Gene3D" id="3.30.1540.20">
    <property type="entry name" value="MutL, C-terminal domain, dimerisation subdomain"/>
    <property type="match status" value="2"/>
</dbReference>
<reference evidence="6" key="1">
    <citation type="journal article" date="2023" name="Mol. Biol. Evol.">
        <title>Third-Generation Sequencing Reveals the Adaptive Role of the Epigenome in Three Deep-Sea Polychaetes.</title>
        <authorList>
            <person name="Perez M."/>
            <person name="Aroh O."/>
            <person name="Sun Y."/>
            <person name="Lan Y."/>
            <person name="Juniper S.K."/>
            <person name="Young C.R."/>
            <person name="Angers B."/>
            <person name="Qian P.Y."/>
        </authorList>
    </citation>
    <scope>NUCLEOTIDE SEQUENCE</scope>
    <source>
        <strain evidence="6">P08H-3</strain>
    </source>
</reference>
<dbReference type="InterPro" id="IPR037198">
    <property type="entry name" value="MutL_C_sf"/>
</dbReference>
<evidence type="ECO:0000256" key="3">
    <source>
        <dbReference type="SAM" id="MobiDB-lite"/>
    </source>
</evidence>
<sequence>MADTHSSSLHNTCIHAIDKTSVHRICSGQVVLNLATAIKELVENSVDAGANNVEVRLKDYGRELVEVVDNGKGVKRENFAGLTLKHHTSKLKDFSDLVNVDTFGFRGEALSSLCALSKMSVITCHESAEIGTKLEYDSQGKIIKQVPFPRQATPNEEICTEFGIGYVSSSEHGLGRSSGDRQFYFINKRPCDPQKISRLVNDVYHMYNRHQYPFVVLDISLSKDSVDVNVTPDKRQIFIQEEKLLLAMLKSSLINMFEPRSAIYKVSDPNIDKKPGSLGSWHIPKSPIKSDVSSSMREKQKFAGSLASNLKRRFSSIYAKSTEEPNCNQEPKQRKLDSFVISKFQASDEAGNEVLQSSDCSTSRPGVELSSPQHRASAVTGSDSGALSTSTPADERTTSSDVELEAEGDNVSNVIVYPTDVEHTEDEIYKDDSVILPVSSGETSPDTDDLCPHFKEDNNSLKVEDGVVQGCIRNECRGIGSPVASNKLAKFARFTGVSPIQPPCGGLIKPSRTQTPVRKALRQFIRRGTTPVEVNNPTDAICLGSNNVEHPAGISRDGICDVDTIKVDSLSSSESGSLDRVRLTSSSEGHPTEHVERDEAFTVTFTEYDESEKFSKKERKIEFSMDKLKLSLQNRKMSCEEARRFRNFRAQIKPTDNQAAEDELKKEISKDMFSKMEIIGQFNLGFIVTRLSKDLFIIDQHATDEKYNFEQLQKHTVIQSQKLIQPQRLELTAANECILIDNLEIFHSNGFDFVIDEDDIEELIFMLTDSPGVMCRPSRIRQMFASRSCRKSIMIGTALNKTEMKKLVSHMGELDQPWNCPHGRPTMRHLINLDMLPD</sequence>
<evidence type="ECO:0000259" key="4">
    <source>
        <dbReference type="SMART" id="SM00853"/>
    </source>
</evidence>
<dbReference type="SUPFAM" id="SSF55874">
    <property type="entry name" value="ATPase domain of HSP90 chaperone/DNA topoisomerase II/histidine kinase"/>
    <property type="match status" value="1"/>
</dbReference>
<gene>
    <name evidence="6" type="ORF">LSH36_317g00024</name>
</gene>
<dbReference type="GO" id="GO:0140664">
    <property type="term" value="F:ATP-dependent DNA damage sensor activity"/>
    <property type="evidence" value="ECO:0007669"/>
    <property type="project" value="InterPro"/>
</dbReference>
<dbReference type="SUPFAM" id="SSF118116">
    <property type="entry name" value="DNA mismatch repair protein MutL"/>
    <property type="match status" value="1"/>
</dbReference>
<dbReference type="Gene3D" id="3.30.565.10">
    <property type="entry name" value="Histidine kinase-like ATPase, C-terminal domain"/>
    <property type="match status" value="1"/>
</dbReference>
<evidence type="ECO:0008006" key="8">
    <source>
        <dbReference type="Google" id="ProtNLM"/>
    </source>
</evidence>
<dbReference type="GO" id="GO:0005524">
    <property type="term" value="F:ATP binding"/>
    <property type="evidence" value="ECO:0007669"/>
    <property type="project" value="InterPro"/>
</dbReference>
<dbReference type="CDD" id="cd03484">
    <property type="entry name" value="MutL_Trans_hPMS_2_like"/>
    <property type="match status" value="1"/>
</dbReference>
<dbReference type="PROSITE" id="PS00058">
    <property type="entry name" value="DNA_MISMATCH_REPAIR_1"/>
    <property type="match status" value="1"/>
</dbReference>
<dbReference type="InterPro" id="IPR020568">
    <property type="entry name" value="Ribosomal_Su5_D2-typ_SF"/>
</dbReference>
<feature type="domain" description="DNA mismatch repair protein S5" evidence="5">
    <location>
        <begin position="143"/>
        <end position="258"/>
    </location>
</feature>
<dbReference type="InterPro" id="IPR038973">
    <property type="entry name" value="MutL/Mlh/Pms-like"/>
</dbReference>
<keyword evidence="2" id="KW-0227">DNA damage</keyword>
<dbReference type="InterPro" id="IPR036890">
    <property type="entry name" value="HATPase_C_sf"/>
</dbReference>
<dbReference type="InterPro" id="IPR042120">
    <property type="entry name" value="MutL_C_dimsub"/>
</dbReference>
<dbReference type="EMBL" id="JAODUP010000317">
    <property type="protein sequence ID" value="KAK2152798.1"/>
    <property type="molecule type" value="Genomic_DNA"/>
</dbReference>
<comment type="similarity">
    <text evidence="1">Belongs to the DNA mismatch repair MutL/HexB family.</text>
</comment>
<dbReference type="PANTHER" id="PTHR10073:SF52">
    <property type="entry name" value="MISMATCH REPAIR ENDONUCLEASE PMS2"/>
    <property type="match status" value="1"/>
</dbReference>
<evidence type="ECO:0000313" key="7">
    <source>
        <dbReference type="Proteomes" id="UP001208570"/>
    </source>
</evidence>
<evidence type="ECO:0000256" key="2">
    <source>
        <dbReference type="ARBA" id="ARBA00022763"/>
    </source>
</evidence>
<feature type="domain" description="MutL C-terminal dimerisation" evidence="4">
    <location>
        <begin position="678"/>
        <end position="799"/>
    </location>
</feature>
<proteinExistence type="inferred from homology"/>
<feature type="compositionally biased region" description="Polar residues" evidence="3">
    <location>
        <begin position="354"/>
        <end position="392"/>
    </location>
</feature>
<protein>
    <recommendedName>
        <fullName evidence="8">Mismatch repair endonuclease PMS2</fullName>
    </recommendedName>
</protein>
<dbReference type="FunFam" id="3.30.230.10:FF:000032">
    <property type="entry name" value="mismatch repair endonuclease PMS2 isoform X2"/>
    <property type="match status" value="1"/>
</dbReference>
<dbReference type="AlphaFoldDB" id="A0AAD9N293"/>
<dbReference type="Pfam" id="PF01119">
    <property type="entry name" value="DNA_mis_repair"/>
    <property type="match status" value="1"/>
</dbReference>
<dbReference type="GO" id="GO:0030983">
    <property type="term" value="F:mismatched DNA binding"/>
    <property type="evidence" value="ECO:0007669"/>
    <property type="project" value="InterPro"/>
</dbReference>
<keyword evidence="7" id="KW-1185">Reference proteome</keyword>
<dbReference type="GO" id="GO:0032389">
    <property type="term" value="C:MutLalpha complex"/>
    <property type="evidence" value="ECO:0007669"/>
    <property type="project" value="TreeGrafter"/>
</dbReference>
<evidence type="ECO:0000256" key="1">
    <source>
        <dbReference type="ARBA" id="ARBA00006082"/>
    </source>
</evidence>
<dbReference type="GO" id="GO:0006298">
    <property type="term" value="P:mismatch repair"/>
    <property type="evidence" value="ECO:0007669"/>
    <property type="project" value="InterPro"/>
</dbReference>
<dbReference type="GO" id="GO:0016887">
    <property type="term" value="F:ATP hydrolysis activity"/>
    <property type="evidence" value="ECO:0007669"/>
    <property type="project" value="InterPro"/>
</dbReference>
<dbReference type="SUPFAM" id="SSF54211">
    <property type="entry name" value="Ribosomal protein S5 domain 2-like"/>
    <property type="match status" value="1"/>
</dbReference>
<dbReference type="InterPro" id="IPR014721">
    <property type="entry name" value="Ribsml_uS5_D2-typ_fold_subgr"/>
</dbReference>
<evidence type="ECO:0000259" key="5">
    <source>
        <dbReference type="SMART" id="SM01340"/>
    </source>
</evidence>
<feature type="region of interest" description="Disordered" evidence="3">
    <location>
        <begin position="350"/>
        <end position="404"/>
    </location>
</feature>
<dbReference type="Pfam" id="PF08676">
    <property type="entry name" value="MutL_C"/>
    <property type="match status" value="1"/>
</dbReference>
<evidence type="ECO:0000313" key="6">
    <source>
        <dbReference type="EMBL" id="KAK2152798.1"/>
    </source>
</evidence>
<dbReference type="InterPro" id="IPR014790">
    <property type="entry name" value="MutL_C"/>
</dbReference>
<name>A0AAD9N293_9ANNE</name>
<dbReference type="Pfam" id="PF13589">
    <property type="entry name" value="HATPase_c_3"/>
    <property type="match status" value="1"/>
</dbReference>
<dbReference type="Gene3D" id="3.30.230.10">
    <property type="match status" value="1"/>
</dbReference>
<dbReference type="SMART" id="SM00853">
    <property type="entry name" value="MutL_C"/>
    <property type="match status" value="1"/>
</dbReference>
<dbReference type="SMART" id="SM01340">
    <property type="entry name" value="DNA_mis_repair"/>
    <property type="match status" value="1"/>
</dbReference>
<organism evidence="6 7">
    <name type="scientific">Paralvinella palmiformis</name>
    <dbReference type="NCBI Taxonomy" id="53620"/>
    <lineage>
        <taxon>Eukaryota</taxon>
        <taxon>Metazoa</taxon>
        <taxon>Spiralia</taxon>
        <taxon>Lophotrochozoa</taxon>
        <taxon>Annelida</taxon>
        <taxon>Polychaeta</taxon>
        <taxon>Sedentaria</taxon>
        <taxon>Canalipalpata</taxon>
        <taxon>Terebellida</taxon>
        <taxon>Terebelliformia</taxon>
        <taxon>Alvinellidae</taxon>
        <taxon>Paralvinella</taxon>
    </lineage>
</organism>
<comment type="caution">
    <text evidence="6">The sequence shown here is derived from an EMBL/GenBank/DDBJ whole genome shotgun (WGS) entry which is preliminary data.</text>
</comment>
<dbReference type="InterPro" id="IPR013507">
    <property type="entry name" value="DNA_mismatch_S5_2-like"/>
</dbReference>
<dbReference type="FunFam" id="3.30.1540.20:FF:000019">
    <property type="entry name" value="PMS1 homolog 2, mismatch repair system component"/>
    <property type="match status" value="1"/>
</dbReference>